<organism evidence="1 2">
    <name type="scientific">Luoshenia tenuis</name>
    <dbReference type="NCBI Taxonomy" id="2763654"/>
    <lineage>
        <taxon>Bacteria</taxon>
        <taxon>Bacillati</taxon>
        <taxon>Bacillota</taxon>
        <taxon>Clostridia</taxon>
        <taxon>Christensenellales</taxon>
        <taxon>Christensenellaceae</taxon>
        <taxon>Luoshenia</taxon>
    </lineage>
</organism>
<dbReference type="EMBL" id="JACRSO010000002">
    <property type="protein sequence ID" value="MBC8528757.1"/>
    <property type="molecule type" value="Genomic_DNA"/>
</dbReference>
<evidence type="ECO:0000313" key="2">
    <source>
        <dbReference type="Proteomes" id="UP000654279"/>
    </source>
</evidence>
<proteinExistence type="predicted"/>
<gene>
    <name evidence="1" type="ORF">H8699_04815</name>
</gene>
<comment type="caution">
    <text evidence="1">The sequence shown here is derived from an EMBL/GenBank/DDBJ whole genome shotgun (WGS) entry which is preliminary data.</text>
</comment>
<name>A0A926CZE2_9FIRM</name>
<protein>
    <submittedName>
        <fullName evidence="1">Bacteriophage abortive infection AbiH family protein</fullName>
    </submittedName>
</protein>
<dbReference type="Pfam" id="PF14253">
    <property type="entry name" value="AbiH"/>
    <property type="match status" value="1"/>
</dbReference>
<dbReference type="InterPro" id="IPR025935">
    <property type="entry name" value="AbiH"/>
</dbReference>
<dbReference type="RefSeq" id="WP_249284729.1">
    <property type="nucleotide sequence ID" value="NZ_JACRSO010000002.1"/>
</dbReference>
<dbReference type="AlphaFoldDB" id="A0A926CZE2"/>
<accession>A0A926CZE2</accession>
<sequence length="318" mass="37351">MSSLFIIGNGFDIAHKIPTEYNNFRSFLIDMYPETLQSRDETVYWEDLKNIAPDEFAAEILLNAMDKACGENWCNFEEALAYINFNGKLPKANHKEGETDEEDNELMEKYLLYMDMLTSGFIYCSKIWQEFFRLWIKSIQLLIDDGKFTCKTTLKALFSQPDAQFFTFNYTKTLQKLYGIKKVIHVHNRVGQKLVFGHGEDNMMYGDFIDNTSESPLIHSSFLDDMIMSFKKDTDGPIKKYNDFFRKLNHTIDKVYSYGFSYGKVDSIYIKKIVDRISPDAIWYFTSYEVQNSEALRIKKIKLRRYGFKGTFDVYESL</sequence>
<evidence type="ECO:0000313" key="1">
    <source>
        <dbReference type="EMBL" id="MBC8528757.1"/>
    </source>
</evidence>
<keyword evidence="2" id="KW-1185">Reference proteome</keyword>
<reference evidence="1" key="1">
    <citation type="submission" date="2020-08" db="EMBL/GenBank/DDBJ databases">
        <title>Genome public.</title>
        <authorList>
            <person name="Liu C."/>
            <person name="Sun Q."/>
        </authorList>
    </citation>
    <scope>NUCLEOTIDE SEQUENCE</scope>
    <source>
        <strain evidence="1">NSJ-44</strain>
    </source>
</reference>
<dbReference type="Proteomes" id="UP000654279">
    <property type="component" value="Unassembled WGS sequence"/>
</dbReference>